<protein>
    <submittedName>
        <fullName evidence="1">Uncharacterized protein</fullName>
    </submittedName>
</protein>
<gene>
    <name evidence="1" type="ORF">Pma05_82390</name>
</gene>
<organism evidence="1 2">
    <name type="scientific">Plantactinospora mayteni</name>
    <dbReference type="NCBI Taxonomy" id="566021"/>
    <lineage>
        <taxon>Bacteria</taxon>
        <taxon>Bacillati</taxon>
        <taxon>Actinomycetota</taxon>
        <taxon>Actinomycetes</taxon>
        <taxon>Micromonosporales</taxon>
        <taxon>Micromonosporaceae</taxon>
        <taxon>Plantactinospora</taxon>
    </lineage>
</organism>
<dbReference type="EMBL" id="BONX01000080">
    <property type="protein sequence ID" value="GIH01667.1"/>
    <property type="molecule type" value="Genomic_DNA"/>
</dbReference>
<evidence type="ECO:0000313" key="2">
    <source>
        <dbReference type="Proteomes" id="UP000621500"/>
    </source>
</evidence>
<accession>A0ABQ4F463</accession>
<name>A0ABQ4F463_9ACTN</name>
<keyword evidence="2" id="KW-1185">Reference proteome</keyword>
<comment type="caution">
    <text evidence="1">The sequence shown here is derived from an EMBL/GenBank/DDBJ whole genome shotgun (WGS) entry which is preliminary data.</text>
</comment>
<sequence length="55" mass="6203">MSFFTVATWGWAPPSHMGVAEIFQDRGAFFEFVRVPKLPKGPAKMTDEVLTVARF</sequence>
<evidence type="ECO:0000313" key="1">
    <source>
        <dbReference type="EMBL" id="GIH01667.1"/>
    </source>
</evidence>
<proteinExistence type="predicted"/>
<dbReference type="Proteomes" id="UP000621500">
    <property type="component" value="Unassembled WGS sequence"/>
</dbReference>
<reference evidence="1 2" key="1">
    <citation type="submission" date="2021-01" db="EMBL/GenBank/DDBJ databases">
        <title>Whole genome shotgun sequence of Plantactinospora mayteni NBRC 109088.</title>
        <authorList>
            <person name="Komaki H."/>
            <person name="Tamura T."/>
        </authorList>
    </citation>
    <scope>NUCLEOTIDE SEQUENCE [LARGE SCALE GENOMIC DNA]</scope>
    <source>
        <strain evidence="1 2">NBRC 109088</strain>
    </source>
</reference>